<keyword evidence="3" id="KW-0106">Calcium</keyword>
<dbReference type="PROSITE" id="PS00018">
    <property type="entry name" value="EF_HAND_1"/>
    <property type="match status" value="3"/>
</dbReference>
<dbReference type="PANTHER" id="PTHR23055:SF60">
    <property type="entry name" value="CALAXIN"/>
    <property type="match status" value="1"/>
</dbReference>
<dbReference type="GO" id="GO:0005509">
    <property type="term" value="F:calcium ion binding"/>
    <property type="evidence" value="ECO:0007669"/>
    <property type="project" value="InterPro"/>
</dbReference>
<evidence type="ECO:0000256" key="3">
    <source>
        <dbReference type="ARBA" id="ARBA00022837"/>
    </source>
</evidence>
<feature type="domain" description="EF-hand" evidence="4">
    <location>
        <begin position="106"/>
        <end position="141"/>
    </location>
</feature>
<feature type="domain" description="EF-hand" evidence="4">
    <location>
        <begin position="160"/>
        <end position="186"/>
    </location>
</feature>
<gene>
    <name evidence="5" type="primary">EFCAB1</name>
</gene>
<dbReference type="PROSITE" id="PS50222">
    <property type="entry name" value="EF_HAND_2"/>
    <property type="match status" value="3"/>
</dbReference>
<dbReference type="CDD" id="cd00051">
    <property type="entry name" value="EFh"/>
    <property type="match status" value="2"/>
</dbReference>
<keyword evidence="2" id="KW-0677">Repeat</keyword>
<keyword evidence="1" id="KW-0479">Metal-binding</keyword>
<dbReference type="EMBL" id="HADW01006185">
    <property type="protein sequence ID" value="SBP07585.1"/>
    <property type="molecule type" value="Transcribed_RNA"/>
</dbReference>
<dbReference type="InterPro" id="IPR011992">
    <property type="entry name" value="EF-hand-dom_pair"/>
</dbReference>
<reference evidence="5" key="1">
    <citation type="submission" date="2016-05" db="EMBL/GenBank/DDBJ databases">
        <authorList>
            <person name="Lavstsen T."/>
            <person name="Jespersen J.S."/>
        </authorList>
    </citation>
    <scope>NUCLEOTIDE SEQUENCE</scope>
    <source>
        <tissue evidence="5">Brain</tissue>
    </source>
</reference>
<name>A0A1A7WPD6_9TELE</name>
<dbReference type="InterPro" id="IPR018247">
    <property type="entry name" value="EF_Hand_1_Ca_BS"/>
</dbReference>
<dbReference type="InterPro" id="IPR002048">
    <property type="entry name" value="EF_hand_dom"/>
</dbReference>
<evidence type="ECO:0000256" key="1">
    <source>
        <dbReference type="ARBA" id="ARBA00022723"/>
    </source>
</evidence>
<dbReference type="EMBL" id="HADX01003327">
    <property type="protein sequence ID" value="SBP25559.1"/>
    <property type="molecule type" value="Transcribed_RNA"/>
</dbReference>
<dbReference type="Gene3D" id="1.10.238.10">
    <property type="entry name" value="EF-hand"/>
    <property type="match status" value="1"/>
</dbReference>
<dbReference type="PRINTS" id="PR00450">
    <property type="entry name" value="RECOVERIN"/>
</dbReference>
<dbReference type="AlphaFoldDB" id="A0A1A7WPD6"/>
<feature type="domain" description="EF-hand" evidence="4">
    <location>
        <begin position="70"/>
        <end position="105"/>
    </location>
</feature>
<evidence type="ECO:0000256" key="2">
    <source>
        <dbReference type="ARBA" id="ARBA00022737"/>
    </source>
</evidence>
<evidence type="ECO:0000259" key="4">
    <source>
        <dbReference type="PROSITE" id="PS50222"/>
    </source>
</evidence>
<dbReference type="SUPFAM" id="SSF47473">
    <property type="entry name" value="EF-hand"/>
    <property type="match status" value="1"/>
</dbReference>
<sequence>MELTAMNKRRIRELAKTFCEKDKHFKNKELESLILEFYEFLGQKVKPGLEEHGVDRGKFKVYLHDMFRLSKEKMTDGIFRVFDKDRDGLLNLEEWLKGMALFLRGTFEEKIKHAFAVYDLNENGEITREEMFYFLKDTLPGLPPEENLEEAVKFLVEIPMKRMDTNKDGIVTLVEYEAAVKKEYLLLEAFGPCLPDTMTTRKFQERVFEKRLE</sequence>
<protein>
    <submittedName>
        <fullName evidence="5">EF-hand calcium binding domain 1</fullName>
    </submittedName>
</protein>
<dbReference type="Pfam" id="PF00036">
    <property type="entry name" value="EF-hand_1"/>
    <property type="match status" value="1"/>
</dbReference>
<dbReference type="Pfam" id="PF13499">
    <property type="entry name" value="EF-hand_7"/>
    <property type="match status" value="1"/>
</dbReference>
<evidence type="ECO:0000313" key="5">
    <source>
        <dbReference type="EMBL" id="SBP07585.1"/>
    </source>
</evidence>
<accession>A0A1A7WPD6</accession>
<proteinExistence type="predicted"/>
<organism evidence="5">
    <name type="scientific">Iconisemion striatum</name>
    <dbReference type="NCBI Taxonomy" id="60296"/>
    <lineage>
        <taxon>Eukaryota</taxon>
        <taxon>Metazoa</taxon>
        <taxon>Chordata</taxon>
        <taxon>Craniata</taxon>
        <taxon>Vertebrata</taxon>
        <taxon>Euteleostomi</taxon>
        <taxon>Actinopterygii</taxon>
        <taxon>Neopterygii</taxon>
        <taxon>Teleostei</taxon>
        <taxon>Neoteleostei</taxon>
        <taxon>Acanthomorphata</taxon>
        <taxon>Ovalentaria</taxon>
        <taxon>Atherinomorphae</taxon>
        <taxon>Cyprinodontiformes</taxon>
        <taxon>Nothobranchiidae</taxon>
        <taxon>Iconisemion</taxon>
    </lineage>
</organism>
<reference evidence="5" key="2">
    <citation type="submission" date="2016-06" db="EMBL/GenBank/DDBJ databases">
        <title>The genome of a short-lived fish provides insights into sex chromosome evolution and the genetic control of aging.</title>
        <authorList>
            <person name="Reichwald K."/>
            <person name="Felder M."/>
            <person name="Petzold A."/>
            <person name="Koch P."/>
            <person name="Groth M."/>
            <person name="Platzer M."/>
        </authorList>
    </citation>
    <scope>NUCLEOTIDE SEQUENCE</scope>
    <source>
        <tissue evidence="5">Brain</tissue>
    </source>
</reference>
<dbReference type="SMART" id="SM00054">
    <property type="entry name" value="EFh"/>
    <property type="match status" value="3"/>
</dbReference>
<dbReference type="PANTHER" id="PTHR23055">
    <property type="entry name" value="CALCIUM BINDING PROTEINS"/>
    <property type="match status" value="1"/>
</dbReference>
<dbReference type="InterPro" id="IPR028846">
    <property type="entry name" value="Recoverin"/>
</dbReference>